<sequence>MYSASAPTGSSVVKATTRTSAPGSRPRRAAAGFTLLELMVVVLIVAVSTGLVSLSLRDRSQSRLEEEGARLSALLESARTQSRIVGTDVRWAPLTTGGFEFIGLPAIATKELPSRWLDSGTTATVVGGPQLRLGPEPLLPAQRVVLHLGEREIAVGTDGLSPFQIVDASATVAAQ</sequence>
<feature type="compositionally biased region" description="Low complexity" evidence="1">
    <location>
        <begin position="17"/>
        <end position="26"/>
    </location>
</feature>
<dbReference type="EMBL" id="JAJLJH010000001">
    <property type="protein sequence ID" value="MCK9685441.1"/>
    <property type="molecule type" value="Genomic_DNA"/>
</dbReference>
<dbReference type="InterPro" id="IPR012902">
    <property type="entry name" value="N_methyl_site"/>
</dbReference>
<dbReference type="PROSITE" id="PS00409">
    <property type="entry name" value="PROKAR_NTER_METHYL"/>
    <property type="match status" value="1"/>
</dbReference>
<proteinExistence type="predicted"/>
<dbReference type="Proteomes" id="UP001139353">
    <property type="component" value="Unassembled WGS sequence"/>
</dbReference>
<keyword evidence="2" id="KW-0472">Membrane</keyword>
<dbReference type="NCBIfam" id="TIGR02532">
    <property type="entry name" value="IV_pilin_GFxxxE"/>
    <property type="match status" value="1"/>
</dbReference>
<feature type="compositionally biased region" description="Polar residues" evidence="1">
    <location>
        <begin position="1"/>
        <end position="16"/>
    </location>
</feature>
<reference evidence="3" key="1">
    <citation type="submission" date="2021-11" db="EMBL/GenBank/DDBJ databases">
        <title>BS-T2-15 a new species belonging to the Comamonadaceae family isolated from the soil of a French oak forest.</title>
        <authorList>
            <person name="Mieszkin S."/>
            <person name="Alain K."/>
        </authorList>
    </citation>
    <scope>NUCLEOTIDE SEQUENCE</scope>
    <source>
        <strain evidence="3">BS-T2-15</strain>
    </source>
</reference>
<dbReference type="SUPFAM" id="SSF54523">
    <property type="entry name" value="Pili subunits"/>
    <property type="match status" value="1"/>
</dbReference>
<keyword evidence="2" id="KW-1133">Transmembrane helix</keyword>
<dbReference type="AlphaFoldDB" id="A0A9X2BZJ3"/>
<evidence type="ECO:0000313" key="3">
    <source>
        <dbReference type="EMBL" id="MCK9685441.1"/>
    </source>
</evidence>
<evidence type="ECO:0000313" key="4">
    <source>
        <dbReference type="Proteomes" id="UP001139353"/>
    </source>
</evidence>
<dbReference type="RefSeq" id="WP_275681444.1">
    <property type="nucleotide sequence ID" value="NZ_JAJLJH010000001.1"/>
</dbReference>
<gene>
    <name evidence="3" type="ORF">LPC04_06940</name>
</gene>
<organism evidence="3 4">
    <name type="scientific">Scleromatobacter humisilvae</name>
    <dbReference type="NCBI Taxonomy" id="2897159"/>
    <lineage>
        <taxon>Bacteria</taxon>
        <taxon>Pseudomonadati</taxon>
        <taxon>Pseudomonadota</taxon>
        <taxon>Betaproteobacteria</taxon>
        <taxon>Burkholderiales</taxon>
        <taxon>Sphaerotilaceae</taxon>
        <taxon>Scleromatobacter</taxon>
    </lineage>
</organism>
<evidence type="ECO:0000256" key="1">
    <source>
        <dbReference type="SAM" id="MobiDB-lite"/>
    </source>
</evidence>
<dbReference type="Pfam" id="PF07963">
    <property type="entry name" value="N_methyl"/>
    <property type="match status" value="1"/>
</dbReference>
<dbReference type="InterPro" id="IPR045584">
    <property type="entry name" value="Pilin-like"/>
</dbReference>
<keyword evidence="4" id="KW-1185">Reference proteome</keyword>
<protein>
    <submittedName>
        <fullName evidence="3">Prepilin-type N-terminal cleavage/methylation domain-containing protein</fullName>
    </submittedName>
</protein>
<feature type="transmembrane region" description="Helical" evidence="2">
    <location>
        <begin position="29"/>
        <end position="54"/>
    </location>
</feature>
<feature type="region of interest" description="Disordered" evidence="1">
    <location>
        <begin position="1"/>
        <end position="26"/>
    </location>
</feature>
<name>A0A9X2BZJ3_9BURK</name>
<accession>A0A9X2BZJ3</accession>
<evidence type="ECO:0000256" key="2">
    <source>
        <dbReference type="SAM" id="Phobius"/>
    </source>
</evidence>
<comment type="caution">
    <text evidence="3">The sequence shown here is derived from an EMBL/GenBank/DDBJ whole genome shotgun (WGS) entry which is preliminary data.</text>
</comment>
<keyword evidence="2" id="KW-0812">Transmembrane</keyword>